<keyword evidence="6" id="KW-1185">Reference proteome</keyword>
<dbReference type="InterPro" id="IPR018060">
    <property type="entry name" value="HTH_AraC"/>
</dbReference>
<dbReference type="PANTHER" id="PTHR43280:SF2">
    <property type="entry name" value="HTH-TYPE TRANSCRIPTIONAL REGULATOR EXSA"/>
    <property type="match status" value="1"/>
</dbReference>
<dbReference type="Pfam" id="PF12833">
    <property type="entry name" value="HTH_18"/>
    <property type="match status" value="1"/>
</dbReference>
<dbReference type="InterPro" id="IPR029062">
    <property type="entry name" value="Class_I_gatase-like"/>
</dbReference>
<evidence type="ECO:0000313" key="5">
    <source>
        <dbReference type="EMBL" id="RED44828.1"/>
    </source>
</evidence>
<organism evidence="5 6">
    <name type="scientific">Aestuariispira insulae</name>
    <dbReference type="NCBI Taxonomy" id="1461337"/>
    <lineage>
        <taxon>Bacteria</taxon>
        <taxon>Pseudomonadati</taxon>
        <taxon>Pseudomonadota</taxon>
        <taxon>Alphaproteobacteria</taxon>
        <taxon>Rhodospirillales</taxon>
        <taxon>Kiloniellaceae</taxon>
        <taxon>Aestuariispira</taxon>
    </lineage>
</organism>
<feature type="domain" description="HTH araC/xylS-type" evidence="4">
    <location>
        <begin position="228"/>
        <end position="326"/>
    </location>
</feature>
<keyword evidence="3" id="KW-0804">Transcription</keyword>
<dbReference type="CDD" id="cd03136">
    <property type="entry name" value="GATase1_AraC_ArgR_like"/>
    <property type="match status" value="1"/>
</dbReference>
<dbReference type="InterPro" id="IPR009057">
    <property type="entry name" value="Homeodomain-like_sf"/>
</dbReference>
<dbReference type="SMART" id="SM00342">
    <property type="entry name" value="HTH_ARAC"/>
    <property type="match status" value="1"/>
</dbReference>
<dbReference type="PRINTS" id="PR00032">
    <property type="entry name" value="HTHARAC"/>
</dbReference>
<dbReference type="Pfam" id="PF01965">
    <property type="entry name" value="DJ-1_PfpI"/>
    <property type="match status" value="1"/>
</dbReference>
<keyword evidence="1" id="KW-0805">Transcription regulation</keyword>
<protein>
    <submittedName>
        <fullName evidence="5">Transcriptional regulator GlxA family with amidase domain</fullName>
    </submittedName>
</protein>
<dbReference type="PANTHER" id="PTHR43280">
    <property type="entry name" value="ARAC-FAMILY TRANSCRIPTIONAL REGULATOR"/>
    <property type="match status" value="1"/>
</dbReference>
<comment type="caution">
    <text evidence="5">The sequence shown here is derived from an EMBL/GenBank/DDBJ whole genome shotgun (WGS) entry which is preliminary data.</text>
</comment>
<dbReference type="PROSITE" id="PS01124">
    <property type="entry name" value="HTH_ARAC_FAMILY_2"/>
    <property type="match status" value="1"/>
</dbReference>
<dbReference type="RefSeq" id="WP_115938813.1">
    <property type="nucleotide sequence ID" value="NZ_QRDW01000013.1"/>
</dbReference>
<dbReference type="InterPro" id="IPR002818">
    <property type="entry name" value="DJ-1/PfpI"/>
</dbReference>
<dbReference type="GO" id="GO:0043565">
    <property type="term" value="F:sequence-specific DNA binding"/>
    <property type="evidence" value="ECO:0007669"/>
    <property type="project" value="InterPro"/>
</dbReference>
<evidence type="ECO:0000256" key="3">
    <source>
        <dbReference type="ARBA" id="ARBA00023163"/>
    </source>
</evidence>
<evidence type="ECO:0000259" key="4">
    <source>
        <dbReference type="PROSITE" id="PS01124"/>
    </source>
</evidence>
<accession>A0A3D9H5R0</accession>
<proteinExistence type="predicted"/>
<dbReference type="EMBL" id="QRDW01000013">
    <property type="protein sequence ID" value="RED44828.1"/>
    <property type="molecule type" value="Genomic_DNA"/>
</dbReference>
<dbReference type="Proteomes" id="UP000256845">
    <property type="component" value="Unassembled WGS sequence"/>
</dbReference>
<dbReference type="AlphaFoldDB" id="A0A3D9H5R0"/>
<evidence type="ECO:0000313" key="6">
    <source>
        <dbReference type="Proteomes" id="UP000256845"/>
    </source>
</evidence>
<reference evidence="5 6" key="1">
    <citation type="submission" date="2018-07" db="EMBL/GenBank/DDBJ databases">
        <title>Genomic Encyclopedia of Type Strains, Phase III (KMG-III): the genomes of soil and plant-associated and newly described type strains.</title>
        <authorList>
            <person name="Whitman W."/>
        </authorList>
    </citation>
    <scope>NUCLEOTIDE SEQUENCE [LARGE SCALE GENOMIC DNA]</scope>
    <source>
        <strain evidence="5 6">CECT 8488</strain>
    </source>
</reference>
<dbReference type="OrthoDB" id="9793400at2"/>
<dbReference type="SUPFAM" id="SSF52317">
    <property type="entry name" value="Class I glutamine amidotransferase-like"/>
    <property type="match status" value="1"/>
</dbReference>
<dbReference type="Gene3D" id="3.40.50.880">
    <property type="match status" value="1"/>
</dbReference>
<gene>
    <name evidence="5" type="ORF">DFP90_11333</name>
</gene>
<sequence>MVIVNKHREESGAQGRKRVGILMLPHFQGSVLQGILDPIVWVNKLFNRYEYKTALISFNGSAVTSWHGFDTPVQYSIWDAPKLDSLIVIGESNLTHYSQAQLQSWLRFLGRQDIRIGAIGYAVMTLAEAGLYNGHKCTAHWSQHASVVERFEEVDVVPDLFVFDRNRFSCAGGVATFDLMLSIIREDLDSDIARRCANFFNHDRIRSGSEPQRLPHNVTASYPNVKIQRAINIINEEIGNPPTLTELSKRVGVSRRHLERLFAKHLGKTLRNYVVETQLWRAYDLLVNTSMSITQISYATGFSSASLFSKHFKMMYGQSPSKMREDSIIG</sequence>
<keyword evidence="2" id="KW-0238">DNA-binding</keyword>
<evidence type="ECO:0000256" key="1">
    <source>
        <dbReference type="ARBA" id="ARBA00023015"/>
    </source>
</evidence>
<dbReference type="GO" id="GO:0003700">
    <property type="term" value="F:DNA-binding transcription factor activity"/>
    <property type="evidence" value="ECO:0007669"/>
    <property type="project" value="InterPro"/>
</dbReference>
<dbReference type="Gene3D" id="1.10.10.60">
    <property type="entry name" value="Homeodomain-like"/>
    <property type="match status" value="1"/>
</dbReference>
<evidence type="ECO:0000256" key="2">
    <source>
        <dbReference type="ARBA" id="ARBA00023125"/>
    </source>
</evidence>
<dbReference type="InterPro" id="IPR020449">
    <property type="entry name" value="Tscrpt_reg_AraC-type_HTH"/>
</dbReference>
<dbReference type="SUPFAM" id="SSF46689">
    <property type="entry name" value="Homeodomain-like"/>
    <property type="match status" value="2"/>
</dbReference>
<name>A0A3D9H5R0_9PROT</name>